<evidence type="ECO:0000259" key="1">
    <source>
        <dbReference type="Pfam" id="PF01408"/>
    </source>
</evidence>
<dbReference type="KEGG" id="faf:OE104_12685"/>
<reference evidence="3" key="1">
    <citation type="submission" date="2022-09" db="EMBL/GenBank/DDBJ databases">
        <title>Complete Genomes of Fervidibacillus albus and Fervidibacillus halotolerans isolated from tidal flat sediments.</title>
        <authorList>
            <person name="Kwon K.K."/>
            <person name="Yang S.-H."/>
            <person name="Park M.J."/>
            <person name="Oh H.-M."/>
        </authorList>
    </citation>
    <scope>NUCLEOTIDE SEQUENCE</scope>
    <source>
        <strain evidence="3">MEBiC13591</strain>
    </source>
</reference>
<feature type="domain" description="GFO/IDH/MocA-like oxidoreductase" evidence="2">
    <location>
        <begin position="132"/>
        <end position="239"/>
    </location>
</feature>
<dbReference type="InterPro" id="IPR051317">
    <property type="entry name" value="Gfo/Idh/MocA_oxidoreduct"/>
</dbReference>
<dbReference type="InterPro" id="IPR036291">
    <property type="entry name" value="NAD(P)-bd_dom_sf"/>
</dbReference>
<dbReference type="PANTHER" id="PTHR43708:SF4">
    <property type="entry name" value="OXIDOREDUCTASE YCEM-RELATED"/>
    <property type="match status" value="1"/>
</dbReference>
<dbReference type="GO" id="GO:0000166">
    <property type="term" value="F:nucleotide binding"/>
    <property type="evidence" value="ECO:0007669"/>
    <property type="project" value="InterPro"/>
</dbReference>
<dbReference type="SUPFAM" id="SSF55347">
    <property type="entry name" value="Glyceraldehyde-3-phosphate dehydrogenase-like, C-terminal domain"/>
    <property type="match status" value="1"/>
</dbReference>
<gene>
    <name evidence="3" type="ORF">OE104_12685</name>
</gene>
<evidence type="ECO:0000313" key="4">
    <source>
        <dbReference type="Proteomes" id="UP001164718"/>
    </source>
</evidence>
<sequence length="333" mass="37053">MSQTNLCFIGAGFHATTNIYPSVIEAGANIKAIATRSIERSSLALKRFGSEGTPYDNYKKMLTNEECDGVVVVAQPGDHYSLVMDCIQAGKNVFVEKPLGMTEQEARELADAAAKAGVLLMVGFMKRFAPAYAKLKELITKKELGEVRSFEVRFAVNSTPFCKNDEEFIKFAAIHIVDLIRYLFGEVVAVKGFKNSQQSNISQSISIKFENGVVGSLYFSGMTAWSRESENVLVTFENGYAFADELNKLTIHQSQRFPEEPWKSLDEKDSVFTPSASPMSGTLRDLYLRGFVGELKHFIECCQLGQQPISNGRDNVQTMALCDRILLDLKKTE</sequence>
<feature type="domain" description="Gfo/Idh/MocA-like oxidoreductase N-terminal" evidence="1">
    <location>
        <begin position="6"/>
        <end position="124"/>
    </location>
</feature>
<dbReference type="RefSeq" id="WP_275419178.1">
    <property type="nucleotide sequence ID" value="NZ_CP106878.1"/>
</dbReference>
<dbReference type="PANTHER" id="PTHR43708">
    <property type="entry name" value="CONSERVED EXPRESSED OXIDOREDUCTASE (EUROFUNG)"/>
    <property type="match status" value="1"/>
</dbReference>
<dbReference type="Gene3D" id="3.30.360.10">
    <property type="entry name" value="Dihydrodipicolinate Reductase, domain 2"/>
    <property type="match status" value="1"/>
</dbReference>
<dbReference type="InterPro" id="IPR000683">
    <property type="entry name" value="Gfo/Idh/MocA-like_OxRdtase_N"/>
</dbReference>
<proteinExistence type="predicted"/>
<keyword evidence="4" id="KW-1185">Reference proteome</keyword>
<accession>A0A9E8RZ57</accession>
<dbReference type="AlphaFoldDB" id="A0A9E8RZ57"/>
<dbReference type="Pfam" id="PF01408">
    <property type="entry name" value="GFO_IDH_MocA"/>
    <property type="match status" value="1"/>
</dbReference>
<evidence type="ECO:0000313" key="3">
    <source>
        <dbReference type="EMBL" id="WAA11357.1"/>
    </source>
</evidence>
<dbReference type="EMBL" id="CP106878">
    <property type="protein sequence ID" value="WAA11357.1"/>
    <property type="molecule type" value="Genomic_DNA"/>
</dbReference>
<dbReference type="Proteomes" id="UP001164718">
    <property type="component" value="Chromosome"/>
</dbReference>
<protein>
    <submittedName>
        <fullName evidence="3">Gfo/Idh/MocA family oxidoreductase</fullName>
    </submittedName>
</protein>
<dbReference type="SUPFAM" id="SSF51735">
    <property type="entry name" value="NAD(P)-binding Rossmann-fold domains"/>
    <property type="match status" value="1"/>
</dbReference>
<dbReference type="InterPro" id="IPR055170">
    <property type="entry name" value="GFO_IDH_MocA-like_dom"/>
</dbReference>
<dbReference type="Gene3D" id="3.40.50.720">
    <property type="entry name" value="NAD(P)-binding Rossmann-like Domain"/>
    <property type="match status" value="1"/>
</dbReference>
<name>A0A9E8RZ57_9BACI</name>
<organism evidence="3 4">
    <name type="scientific">Fervidibacillus albus</name>
    <dbReference type="NCBI Taxonomy" id="2980026"/>
    <lineage>
        <taxon>Bacteria</taxon>
        <taxon>Bacillati</taxon>
        <taxon>Bacillota</taxon>
        <taxon>Bacilli</taxon>
        <taxon>Bacillales</taxon>
        <taxon>Bacillaceae</taxon>
        <taxon>Fervidibacillus</taxon>
    </lineage>
</organism>
<dbReference type="Pfam" id="PF22725">
    <property type="entry name" value="GFO_IDH_MocA_C3"/>
    <property type="match status" value="1"/>
</dbReference>
<evidence type="ECO:0000259" key="2">
    <source>
        <dbReference type="Pfam" id="PF22725"/>
    </source>
</evidence>